<comment type="cofactor">
    <cofactor evidence="1">
        <name>[4Fe-4S] cluster</name>
        <dbReference type="ChEBI" id="CHEBI:49883"/>
    </cofactor>
</comment>
<dbReference type="OrthoDB" id="9800840at2"/>
<dbReference type="SUPFAM" id="SSF102114">
    <property type="entry name" value="Radical SAM enzymes"/>
    <property type="match status" value="1"/>
</dbReference>
<protein>
    <recommendedName>
        <fullName evidence="7">Radical SAM core domain-containing protein</fullName>
    </recommendedName>
</protein>
<dbReference type="InterPro" id="IPR058240">
    <property type="entry name" value="rSAM_sf"/>
</dbReference>
<dbReference type="EMBL" id="CP015518">
    <property type="protein sequence ID" value="APG24406.1"/>
    <property type="molecule type" value="Genomic_DNA"/>
</dbReference>
<evidence type="ECO:0000313" key="8">
    <source>
        <dbReference type="EMBL" id="APG24406.1"/>
    </source>
</evidence>
<dbReference type="STRING" id="29542.A6070_13320"/>
<dbReference type="SUPFAM" id="SSF46785">
    <property type="entry name" value="Winged helix' DNA-binding domain"/>
    <property type="match status" value="1"/>
</dbReference>
<dbReference type="Gene3D" id="1.10.10.10">
    <property type="entry name" value="Winged helix-like DNA-binding domain superfamily/Winged helix DNA-binding domain"/>
    <property type="match status" value="1"/>
</dbReference>
<keyword evidence="2" id="KW-0004">4Fe-4S</keyword>
<dbReference type="GO" id="GO:0051539">
    <property type="term" value="F:4 iron, 4 sulfur cluster binding"/>
    <property type="evidence" value="ECO:0007669"/>
    <property type="project" value="UniProtKB-KW"/>
</dbReference>
<keyword evidence="9" id="KW-1185">Reference proteome</keyword>
<dbReference type="GO" id="GO:0003824">
    <property type="term" value="F:catalytic activity"/>
    <property type="evidence" value="ECO:0007669"/>
    <property type="project" value="InterPro"/>
</dbReference>
<keyword evidence="3" id="KW-0949">S-adenosyl-L-methionine</keyword>
<dbReference type="InterPro" id="IPR036388">
    <property type="entry name" value="WH-like_DNA-bd_sf"/>
</dbReference>
<dbReference type="PROSITE" id="PS51918">
    <property type="entry name" value="RADICAL_SAM"/>
    <property type="match status" value="1"/>
</dbReference>
<accession>A0A1L3GEL8</accession>
<name>A0A1L3GEL8_SYNAC</name>
<gene>
    <name evidence="8" type="ORF">A7E75_04675</name>
</gene>
<dbReference type="SFLD" id="SFLDS00029">
    <property type="entry name" value="Radical_SAM"/>
    <property type="match status" value="1"/>
</dbReference>
<evidence type="ECO:0000256" key="4">
    <source>
        <dbReference type="ARBA" id="ARBA00022723"/>
    </source>
</evidence>
<proteinExistence type="predicted"/>
<dbReference type="Pfam" id="PF04055">
    <property type="entry name" value="Radical_SAM"/>
    <property type="match status" value="1"/>
</dbReference>
<evidence type="ECO:0000259" key="7">
    <source>
        <dbReference type="PROSITE" id="PS51918"/>
    </source>
</evidence>
<dbReference type="PANTHER" id="PTHR43787:SF11">
    <property type="entry name" value="UPF0026 PROTEIN SLR1464"/>
    <property type="match status" value="1"/>
</dbReference>
<feature type="domain" description="Radical SAM core" evidence="7">
    <location>
        <begin position="14"/>
        <end position="254"/>
    </location>
</feature>
<dbReference type="GO" id="GO:0046872">
    <property type="term" value="F:metal ion binding"/>
    <property type="evidence" value="ECO:0007669"/>
    <property type="project" value="UniProtKB-KW"/>
</dbReference>
<dbReference type="InterPro" id="IPR013785">
    <property type="entry name" value="Aldolase_TIM"/>
</dbReference>
<reference evidence="8 9" key="1">
    <citation type="journal article" date="2017" name="Genome Announc.">
        <title>Complete Genome Sequences of Two Acetylene-Fermenting Pelobacter acetylenicus Strains.</title>
        <authorList>
            <person name="Sutton J.M."/>
            <person name="Baesman S.M."/>
            <person name="Fierst J.L."/>
            <person name="Poret-Peterson A.T."/>
            <person name="Oremland R.S."/>
            <person name="Dunlap D.S."/>
            <person name="Akob D.M."/>
        </authorList>
    </citation>
    <scope>NUCLEOTIDE SEQUENCE [LARGE SCALE GENOMIC DNA]</scope>
    <source>
        <strain evidence="8 9">DSM 3247</strain>
    </source>
</reference>
<evidence type="ECO:0000256" key="6">
    <source>
        <dbReference type="ARBA" id="ARBA00023014"/>
    </source>
</evidence>
<evidence type="ECO:0000256" key="1">
    <source>
        <dbReference type="ARBA" id="ARBA00001966"/>
    </source>
</evidence>
<evidence type="ECO:0000256" key="2">
    <source>
        <dbReference type="ARBA" id="ARBA00022485"/>
    </source>
</evidence>
<dbReference type="PANTHER" id="PTHR43787">
    <property type="entry name" value="FEMO COFACTOR BIOSYNTHESIS PROTEIN NIFB-RELATED"/>
    <property type="match status" value="1"/>
</dbReference>
<evidence type="ECO:0000256" key="3">
    <source>
        <dbReference type="ARBA" id="ARBA00022691"/>
    </source>
</evidence>
<dbReference type="InterPro" id="IPR036390">
    <property type="entry name" value="WH_DNA-bd_sf"/>
</dbReference>
<dbReference type="InterPro" id="IPR007197">
    <property type="entry name" value="rSAM"/>
</dbReference>
<dbReference type="SFLD" id="SFLDG01083">
    <property type="entry name" value="Uncharacterised_Radical_SAM_Su"/>
    <property type="match status" value="1"/>
</dbReference>
<dbReference type="CDD" id="cd01335">
    <property type="entry name" value="Radical_SAM"/>
    <property type="match status" value="1"/>
</dbReference>
<evidence type="ECO:0000313" key="9">
    <source>
        <dbReference type="Proteomes" id="UP000182264"/>
    </source>
</evidence>
<dbReference type="Gene3D" id="3.20.20.70">
    <property type="entry name" value="Aldolase class I"/>
    <property type="match status" value="1"/>
</dbReference>
<keyword evidence="4" id="KW-0479">Metal-binding</keyword>
<dbReference type="AlphaFoldDB" id="A0A1L3GEL8"/>
<dbReference type="InterPro" id="IPR040084">
    <property type="entry name" value="GTPase_Obg"/>
</dbReference>
<organism evidence="8 9">
    <name type="scientific">Syntrophotalea acetylenica</name>
    <name type="common">Pelobacter acetylenicus</name>
    <dbReference type="NCBI Taxonomy" id="29542"/>
    <lineage>
        <taxon>Bacteria</taxon>
        <taxon>Pseudomonadati</taxon>
        <taxon>Thermodesulfobacteriota</taxon>
        <taxon>Desulfuromonadia</taxon>
        <taxon>Desulfuromonadales</taxon>
        <taxon>Syntrophotaleaceae</taxon>
        <taxon>Syntrophotalea</taxon>
    </lineage>
</organism>
<sequence length="317" mass="35217">MKNYRYLFGPVPSRRFGRSLGVDLTPLKTCSLNCVFCQLGRTPRTTLDRREYVPTDQVLAELQDWLASGQSADYISLAGSGEPTLHRDFGTVLQYLREHSDIPSALLTNGTLLHLPEVRQAAAQADVVKASLSAWNQASFGWINRPHPTLRFADLLSGLQSFRSEFKGQLWLEVFLVGGMNAIPADLRKIAALAATIAPDRIQLNTAVRPPAEDFAMPLSRKQLEDLSLLFEPRAEVIAEFDGSADKKFEINLESIHAMLLRRPCTAAQIAQTFGLHDNEVAKYLGRLVRDARVQPETRGAEVYYRASEAGSSHARP</sequence>
<dbReference type="KEGG" id="pace:A6070_13320"/>
<keyword evidence="6" id="KW-0411">Iron-sulfur</keyword>
<evidence type="ECO:0000256" key="5">
    <source>
        <dbReference type="ARBA" id="ARBA00023004"/>
    </source>
</evidence>
<keyword evidence="5" id="KW-0408">Iron</keyword>
<dbReference type="Proteomes" id="UP000182264">
    <property type="component" value="Chromosome"/>
</dbReference>
<dbReference type="RefSeq" id="WP_072286245.1">
    <property type="nucleotide sequence ID" value="NZ_CP015455.1"/>
</dbReference>